<dbReference type="GO" id="GO:0005694">
    <property type="term" value="C:chromosome"/>
    <property type="evidence" value="ECO:0007669"/>
    <property type="project" value="UniProtKB-ARBA"/>
</dbReference>
<feature type="compositionally biased region" description="Low complexity" evidence="5">
    <location>
        <begin position="1026"/>
        <end position="1038"/>
    </location>
</feature>
<dbReference type="GO" id="GO:0005524">
    <property type="term" value="F:ATP binding"/>
    <property type="evidence" value="ECO:0007669"/>
    <property type="project" value="UniProtKB-KW"/>
</dbReference>
<evidence type="ECO:0000259" key="7">
    <source>
        <dbReference type="Pfam" id="PF13087"/>
    </source>
</evidence>
<dbReference type="Pfam" id="PF13086">
    <property type="entry name" value="AAA_11"/>
    <property type="match status" value="2"/>
</dbReference>
<dbReference type="InterPro" id="IPR027417">
    <property type="entry name" value="P-loop_NTPase"/>
</dbReference>
<accession>A0AAE0FBD4</accession>
<feature type="region of interest" description="Disordered" evidence="5">
    <location>
        <begin position="1"/>
        <end position="76"/>
    </location>
</feature>
<dbReference type="GO" id="GO:0016787">
    <property type="term" value="F:hydrolase activity"/>
    <property type="evidence" value="ECO:0007669"/>
    <property type="project" value="UniProtKB-KW"/>
</dbReference>
<evidence type="ECO:0000313" key="9">
    <source>
        <dbReference type="Proteomes" id="UP001190700"/>
    </source>
</evidence>
<dbReference type="Proteomes" id="UP001190700">
    <property type="component" value="Unassembled WGS sequence"/>
</dbReference>
<dbReference type="AlphaFoldDB" id="A0AAE0FBD4"/>
<sequence length="1093" mass="116890">MGMRSDNPESWRNSGGSARSSGLGVKKRSGKKRGGRNTKQPGGVAQPRGWIHATQLQGSGKKSGKPRQKGGGAVNQISKEERARLLQRYHSALAAHLSRCPADPAALAACVQLTGDLWRVGDTKGVRCVIIMCLQARRLDLLQEVLTAMRESQRERRPEVPVKLYTSCLLSLLVAPVDASQAYFLRQTYFLGLETIAEVEGVLQLRPRAELSGDVLAAEMRLLSPARLVDLGSEGGSKKKKQKKKEKWKQEKDDARDAVEGKEVVHVLLGGTLNGKFMERLPVKRDAVLLFPRAPSRPPPEAPQGPSAATGSESAVWGVVEKVEGCGPTTTLEVVLQEALPRRSGGEWGELAQREWLVLPGPSLSSFKRMLAAVVDLCCNAQPAVPSMQRLLLSPARVNPSPPPLPLHRAGVDGTLQSFNEAQQAAVSQATAGLTSTESSVTLIQGPPGTGKTHTSVEIVCRWLSEMAASASAGAEGRGEQRPRGGARSGRGGMEGEGSMRRAQVLLTGYSNIAVNNIMAGLVARGVKALRVGNGHGLIEHTLQSETERLPGFRDVERLRAQGDFHRAGRVLFSLQDQVVAAAEVVCATCMTAGSDMLAKCGFESVLVDEATQASEIATLVPIVASCRRLVLVGDHRQLPPTTVMAAKSGTNHPGQGCCAGHHHLAMPRCGTNHPVMPRCGHQPLRSSAKVRGTKSTLSYKVRAPTTLSYKVRAPTTFSYKVRAPTTFSYKVRAPTTLSYKAQLEGLDESLFERFVRLGYPFTMMTTQYRMHPAIAAFPASEWYHGRLVDGITAADRPAPRGLLWPDLARPVAFVPVDSAQESCSTSGSKVNRAEAMAAAAVVACVLRGGDVPPSEIAVITPYAGQVRELRRELGAVCPAGGGVRVDSVDAFQGMEREVVVVSMVRANTAGNVGFLKDPRRMNVLLTRARRGLVVIGHAPTLDRDETWQKWLNWGSPAWGWRKALQEIPTNGKVCAVLTGAYVGTTAVAVRGAGAGAGAEDLTDGIANVRVGVGARARAEGRTGTIAGDRAGAGAGAAKEGEKSIITEQGERNIPQVKEREDGRRRRRTERGKEQSNGRVAALAAAVAIVDSR</sequence>
<reference evidence="8 9" key="1">
    <citation type="journal article" date="2015" name="Genome Biol. Evol.">
        <title>Comparative Genomics of a Bacterivorous Green Alga Reveals Evolutionary Causalities and Consequences of Phago-Mixotrophic Mode of Nutrition.</title>
        <authorList>
            <person name="Burns J.A."/>
            <person name="Paasch A."/>
            <person name="Narechania A."/>
            <person name="Kim E."/>
        </authorList>
    </citation>
    <scope>NUCLEOTIDE SEQUENCE [LARGE SCALE GENOMIC DNA]</scope>
    <source>
        <strain evidence="8 9">PLY_AMNH</strain>
    </source>
</reference>
<feature type="compositionally biased region" description="Gly residues" evidence="5">
    <location>
        <begin position="487"/>
        <end position="496"/>
    </location>
</feature>
<dbReference type="PANTHER" id="PTHR10887">
    <property type="entry name" value="DNA2/NAM7 HELICASE FAMILY"/>
    <property type="match status" value="1"/>
</dbReference>
<dbReference type="FunFam" id="3.40.50.300:FF:000326">
    <property type="entry name" value="P-loop containing nucleoside triphosphate hydrolase"/>
    <property type="match status" value="1"/>
</dbReference>
<feature type="region of interest" description="Disordered" evidence="5">
    <location>
        <begin position="1026"/>
        <end position="1079"/>
    </location>
</feature>
<gene>
    <name evidence="8" type="ORF">CYMTET_34212</name>
</gene>
<dbReference type="CDD" id="cd18808">
    <property type="entry name" value="SF1_C_Upf1"/>
    <property type="match status" value="1"/>
</dbReference>
<dbReference type="InterPro" id="IPR041679">
    <property type="entry name" value="DNA2/NAM7-like_C"/>
</dbReference>
<keyword evidence="2" id="KW-0378">Hydrolase</keyword>
<dbReference type="PANTHER" id="PTHR10887:SF495">
    <property type="entry name" value="HELICASE SENATAXIN ISOFORM X1-RELATED"/>
    <property type="match status" value="1"/>
</dbReference>
<keyword evidence="3" id="KW-0347">Helicase</keyword>
<dbReference type="EMBL" id="LGRX02021442">
    <property type="protein sequence ID" value="KAK3256661.1"/>
    <property type="molecule type" value="Genomic_DNA"/>
</dbReference>
<feature type="region of interest" description="Disordered" evidence="5">
    <location>
        <begin position="292"/>
        <end position="313"/>
    </location>
</feature>
<proteinExistence type="predicted"/>
<feature type="region of interest" description="Disordered" evidence="5">
    <location>
        <begin position="233"/>
        <end position="255"/>
    </location>
</feature>
<feature type="domain" description="DNA2/NAM7 helicase helicase" evidence="6">
    <location>
        <begin position="419"/>
        <end position="544"/>
    </location>
</feature>
<organism evidence="8 9">
    <name type="scientific">Cymbomonas tetramitiformis</name>
    <dbReference type="NCBI Taxonomy" id="36881"/>
    <lineage>
        <taxon>Eukaryota</taxon>
        <taxon>Viridiplantae</taxon>
        <taxon>Chlorophyta</taxon>
        <taxon>Pyramimonadophyceae</taxon>
        <taxon>Pyramimonadales</taxon>
        <taxon>Pyramimonadaceae</taxon>
        <taxon>Cymbomonas</taxon>
    </lineage>
</organism>
<feature type="domain" description="DNA2/NAM7 helicase helicase" evidence="6">
    <location>
        <begin position="574"/>
        <end position="644"/>
    </location>
</feature>
<feature type="compositionally biased region" description="Polar residues" evidence="5">
    <location>
        <begin position="8"/>
        <end position="18"/>
    </location>
</feature>
<dbReference type="SUPFAM" id="SSF52540">
    <property type="entry name" value="P-loop containing nucleoside triphosphate hydrolases"/>
    <property type="match status" value="2"/>
</dbReference>
<feature type="region of interest" description="Disordered" evidence="5">
    <location>
        <begin position="471"/>
        <end position="498"/>
    </location>
</feature>
<evidence type="ECO:0000256" key="1">
    <source>
        <dbReference type="ARBA" id="ARBA00022741"/>
    </source>
</evidence>
<evidence type="ECO:0000256" key="5">
    <source>
        <dbReference type="SAM" id="MobiDB-lite"/>
    </source>
</evidence>
<keyword evidence="1" id="KW-0547">Nucleotide-binding</keyword>
<comment type="caution">
    <text evidence="8">The sequence shown here is derived from an EMBL/GenBank/DDBJ whole genome shotgun (WGS) entry which is preliminary data.</text>
</comment>
<evidence type="ECO:0000259" key="6">
    <source>
        <dbReference type="Pfam" id="PF13086"/>
    </source>
</evidence>
<feature type="compositionally biased region" description="Basic residues" evidence="5">
    <location>
        <begin position="238"/>
        <end position="247"/>
    </location>
</feature>
<feature type="compositionally biased region" description="Basic and acidic residues" evidence="5">
    <location>
        <begin position="1039"/>
        <end position="1064"/>
    </location>
</feature>
<keyword evidence="4" id="KW-0067">ATP-binding</keyword>
<dbReference type="InterPro" id="IPR047187">
    <property type="entry name" value="SF1_C_Upf1"/>
</dbReference>
<feature type="compositionally biased region" description="Basic residues" evidence="5">
    <location>
        <begin position="25"/>
        <end position="36"/>
    </location>
</feature>
<name>A0AAE0FBD4_9CHLO</name>
<evidence type="ECO:0000256" key="4">
    <source>
        <dbReference type="ARBA" id="ARBA00022840"/>
    </source>
</evidence>
<evidence type="ECO:0000256" key="2">
    <source>
        <dbReference type="ARBA" id="ARBA00022801"/>
    </source>
</evidence>
<protein>
    <submittedName>
        <fullName evidence="8">Uncharacterized protein</fullName>
    </submittedName>
</protein>
<feature type="domain" description="DNA2/NAM7 helicase-like C-terminal" evidence="7">
    <location>
        <begin position="747"/>
        <end position="939"/>
    </location>
</feature>
<dbReference type="Gene3D" id="3.40.50.300">
    <property type="entry name" value="P-loop containing nucleotide triphosphate hydrolases"/>
    <property type="match status" value="2"/>
</dbReference>
<evidence type="ECO:0000256" key="3">
    <source>
        <dbReference type="ARBA" id="ARBA00022806"/>
    </source>
</evidence>
<evidence type="ECO:0000313" key="8">
    <source>
        <dbReference type="EMBL" id="KAK3256661.1"/>
    </source>
</evidence>
<dbReference type="Pfam" id="PF13087">
    <property type="entry name" value="AAA_12"/>
    <property type="match status" value="1"/>
</dbReference>
<dbReference type="InterPro" id="IPR045055">
    <property type="entry name" value="DNA2/NAM7-like"/>
</dbReference>
<keyword evidence="9" id="KW-1185">Reference proteome</keyword>
<dbReference type="InterPro" id="IPR041677">
    <property type="entry name" value="DNA2/NAM7_AAA_11"/>
</dbReference>
<dbReference type="GO" id="GO:0004386">
    <property type="term" value="F:helicase activity"/>
    <property type="evidence" value="ECO:0007669"/>
    <property type="project" value="UniProtKB-KW"/>
</dbReference>